<evidence type="ECO:0000259" key="2">
    <source>
        <dbReference type="Pfam" id="PF02668"/>
    </source>
</evidence>
<name>A0A5N5WIV9_9EURO</name>
<dbReference type="Proteomes" id="UP000326565">
    <property type="component" value="Unassembled WGS sequence"/>
</dbReference>
<evidence type="ECO:0000256" key="1">
    <source>
        <dbReference type="ARBA" id="ARBA00023002"/>
    </source>
</evidence>
<feature type="domain" description="TauD/TfdA-like" evidence="2">
    <location>
        <begin position="535"/>
        <end position="708"/>
    </location>
</feature>
<evidence type="ECO:0000313" key="4">
    <source>
        <dbReference type="Proteomes" id="UP000326565"/>
    </source>
</evidence>
<dbReference type="Gene3D" id="3.60.130.10">
    <property type="entry name" value="Clavaminate synthase-like"/>
    <property type="match status" value="1"/>
</dbReference>
<dbReference type="EMBL" id="ML732388">
    <property type="protein sequence ID" value="KAB8068511.1"/>
    <property type="molecule type" value="Genomic_DNA"/>
</dbReference>
<protein>
    <submittedName>
        <fullName evidence="3">Clavaminate synthase-like protein</fullName>
    </submittedName>
</protein>
<keyword evidence="1" id="KW-0560">Oxidoreductase</keyword>
<organism evidence="3 4">
    <name type="scientific">Aspergillus leporis</name>
    <dbReference type="NCBI Taxonomy" id="41062"/>
    <lineage>
        <taxon>Eukaryota</taxon>
        <taxon>Fungi</taxon>
        <taxon>Dikarya</taxon>
        <taxon>Ascomycota</taxon>
        <taxon>Pezizomycotina</taxon>
        <taxon>Eurotiomycetes</taxon>
        <taxon>Eurotiomycetidae</taxon>
        <taxon>Eurotiales</taxon>
        <taxon>Aspergillaceae</taxon>
        <taxon>Aspergillus</taxon>
        <taxon>Aspergillus subgen. Circumdati</taxon>
    </lineage>
</organism>
<dbReference type="GO" id="GO:0016491">
    <property type="term" value="F:oxidoreductase activity"/>
    <property type="evidence" value="ECO:0007669"/>
    <property type="project" value="UniProtKB-KW"/>
</dbReference>
<accession>A0A5N5WIV9</accession>
<reference evidence="3 4" key="1">
    <citation type="submission" date="2019-04" db="EMBL/GenBank/DDBJ databases">
        <title>Friends and foes A comparative genomics study of 23 Aspergillus species from section Flavi.</title>
        <authorList>
            <consortium name="DOE Joint Genome Institute"/>
            <person name="Kjaerbolling I."/>
            <person name="Vesth T."/>
            <person name="Frisvad J.C."/>
            <person name="Nybo J.L."/>
            <person name="Theobald S."/>
            <person name="Kildgaard S."/>
            <person name="Isbrandt T."/>
            <person name="Kuo A."/>
            <person name="Sato A."/>
            <person name="Lyhne E.K."/>
            <person name="Kogle M.E."/>
            <person name="Wiebenga A."/>
            <person name="Kun R.S."/>
            <person name="Lubbers R.J."/>
            <person name="Makela M.R."/>
            <person name="Barry K."/>
            <person name="Chovatia M."/>
            <person name="Clum A."/>
            <person name="Daum C."/>
            <person name="Haridas S."/>
            <person name="He G."/>
            <person name="LaButti K."/>
            <person name="Lipzen A."/>
            <person name="Mondo S."/>
            <person name="Riley R."/>
            <person name="Salamov A."/>
            <person name="Simmons B.A."/>
            <person name="Magnuson J.K."/>
            <person name="Henrissat B."/>
            <person name="Mortensen U.H."/>
            <person name="Larsen T.O."/>
            <person name="Devries R.P."/>
            <person name="Grigoriev I.V."/>
            <person name="Machida M."/>
            <person name="Baker S.E."/>
            <person name="Andersen M.R."/>
        </authorList>
    </citation>
    <scope>NUCLEOTIDE SEQUENCE [LARGE SCALE GENOMIC DNA]</scope>
    <source>
        <strain evidence="3 4">CBS 151.66</strain>
    </source>
</reference>
<gene>
    <name evidence="3" type="ORF">BDV29DRAFT_195599</name>
</gene>
<evidence type="ECO:0000313" key="3">
    <source>
        <dbReference type="EMBL" id="KAB8068511.1"/>
    </source>
</evidence>
<dbReference type="SUPFAM" id="SSF56059">
    <property type="entry name" value="Glutathione synthetase ATP-binding domain-like"/>
    <property type="match status" value="1"/>
</dbReference>
<dbReference type="Pfam" id="PF02668">
    <property type="entry name" value="TauD"/>
    <property type="match status" value="1"/>
</dbReference>
<dbReference type="SUPFAM" id="SSF51197">
    <property type="entry name" value="Clavaminate synthase-like"/>
    <property type="match status" value="1"/>
</dbReference>
<keyword evidence="4" id="KW-1185">Reference proteome</keyword>
<dbReference type="AlphaFoldDB" id="A0A5N5WIV9"/>
<proteinExistence type="predicted"/>
<dbReference type="InterPro" id="IPR003819">
    <property type="entry name" value="TauD/TfdA-like"/>
</dbReference>
<dbReference type="OrthoDB" id="2117718at2759"/>
<dbReference type="InterPro" id="IPR042098">
    <property type="entry name" value="TauD-like_sf"/>
</dbReference>
<sequence length="725" mass="82493">MKFPTPNQLQQIHVPLNGDGYEPVASYDPTKATYLQDQEAIQTSLLRLCPPEAWYKSSRTASCPRPILVTPEHQRQWREFHKALVLAITDIVERWWKDPLARFPERMPLEPEEEDLLRWIDNQVPDMLPPYRECRGSWRPDFLVEEHHSGAATGTVENFRLSEINARFSFNGFMLLAYGQQALHDIGVCDGRNGLVGATDPAKIISGLLDLFQPDRPLHLLKGDEAGVDIHMFVDFLQRKLGLSPRFVAPADLRLLPDHQHKSGYKLCCVVKNVDDSDPSATLIHYEGEVLEEIHQVCLELHQRELRALEPEMLRQVSLRCYNDMRTLLLVHDKRMLGIVKQELESLVARNILTTAQSNALERGIADTILPGSLELDQFIEHCKELPELRNEYILKPIRSGKGDGIVFGNDLSAAEWVSRLDRLRTSRLLPGGGTCIVQRKVNHRLYDVVLRPSGVKTKYPLIGTYHSVNEVSKHLSKKGILKISLQFKDDTSQYLQNLILNLHKHHGHGLPITHSASQGWFWDIRPNSKAFQTPDHQARSETMKEFPWHTDCSYEEAPPRFFALQVIQEDRCGGGTLSMMNVEKFSSLLSPSTHATLLKPEFRIDVPPEFVKNDTKRYITGGLLASDGSGSPSMVRFREDITTPLTADATAALADFKQCLLDPRAEAGTLHLTPDCLPQGSIVLMDNTRWLHARNEVKDPERHLRRVRWDVRPFQTVFNSMYLG</sequence>